<proteinExistence type="predicted"/>
<dbReference type="EMBL" id="LR721776">
    <property type="protein sequence ID" value="VVV73261.1"/>
    <property type="molecule type" value="Genomic_DNA"/>
</dbReference>
<dbReference type="Pfam" id="PF25019">
    <property type="entry name" value="LRR_R13L1-DRL21"/>
    <property type="match status" value="1"/>
</dbReference>
<evidence type="ECO:0000259" key="1">
    <source>
        <dbReference type="Pfam" id="PF25019"/>
    </source>
</evidence>
<name>A0A5K0Y5A8_9MAGN</name>
<dbReference type="AlphaFoldDB" id="A0A5K0Y5A8"/>
<dbReference type="InterPro" id="IPR056789">
    <property type="entry name" value="LRR_R13L1-DRL21"/>
</dbReference>
<dbReference type="PANTHER" id="PTHR47186">
    <property type="entry name" value="LEUCINE-RICH REPEAT-CONTAINING PROTEIN 57"/>
    <property type="match status" value="1"/>
</dbReference>
<accession>A0A5K0Y5A8</accession>
<organism evidence="2">
    <name type="scientific">Nymphaea colorata</name>
    <name type="common">pocket water lily</name>
    <dbReference type="NCBI Taxonomy" id="210225"/>
    <lineage>
        <taxon>Eukaryota</taxon>
        <taxon>Viridiplantae</taxon>
        <taxon>Streptophyta</taxon>
        <taxon>Embryophyta</taxon>
        <taxon>Tracheophyta</taxon>
        <taxon>Spermatophyta</taxon>
        <taxon>Magnoliopsida</taxon>
        <taxon>Nymphaeales</taxon>
        <taxon>Nymphaeaceae</taxon>
        <taxon>Nymphaea</taxon>
    </lineage>
</organism>
<dbReference type="SUPFAM" id="SSF52047">
    <property type="entry name" value="RNI-like"/>
    <property type="match status" value="1"/>
</dbReference>
<dbReference type="PANTHER" id="PTHR47186:SF34">
    <property type="entry name" value="DISEASE RESISTANCE PROTEIN RGA2-LIKE"/>
    <property type="match status" value="1"/>
</dbReference>
<feature type="domain" description="R13L1/DRL21-like LRR repeat region" evidence="1">
    <location>
        <begin position="51"/>
        <end position="172"/>
    </location>
</feature>
<reference evidence="2" key="1">
    <citation type="submission" date="2019-09" db="EMBL/GenBank/DDBJ databases">
        <authorList>
            <person name="Zhang L."/>
        </authorList>
    </citation>
    <scope>NUCLEOTIDE SEQUENCE</scope>
</reference>
<evidence type="ECO:0000313" key="2">
    <source>
        <dbReference type="EMBL" id="VVV73261.1"/>
    </source>
</evidence>
<dbReference type="Gramene" id="NC11G0288950.1">
    <property type="protein sequence ID" value="NC11G0288950.1:cds"/>
    <property type="gene ID" value="NC11G0288950"/>
</dbReference>
<protein>
    <recommendedName>
        <fullName evidence="1">R13L1/DRL21-like LRR repeat region domain-containing protein</fullName>
    </recommendedName>
</protein>
<sequence>MGKLCNLRHLGLKDTEKLQFVAEGLGKLTNLWTLHRFMVCDDKGKTRGCNINELKELNKLKGELLIEGLRGGRVKVIDARNVHLKERHELIGVELDFKVGDNDTVDSASEERGLLEALVPPHCIERLGICGYKGDGPAWYLATNYVELRMVRLESCPSWATVIGIKSLEELKVKYCPTLYELPRMPLLKSLKIWECDGLHTIGDLPALESLDVNRCKKRKTLANMPSLKSLNIRKCDGLNTIGDWSALKWLTVDECERLKTLANMPALELLEVKGCGRVEQVADDHMPALKGLWSSDLNILKQLPTHLPSLEELHVKHLPNWESTFTSMPCLRRAFFNNCPKMQTEGLIYALSERVGHEGQATQLQRLSVLKCKCARLGWKLLEQLPNLIELHLDPESAVLLSSQVSTFLPSLKYLYLGDNNVDEEVKWGRLPQWVWSLSQLELLHLVGFTEDISLGGHWQCLPKLRWLRIYDFPNLKSVVDVNNMTPQQNETTCPTDAKQQIACFSKLEHLATSGCPAVHLPQELRDHLGGRLNDR</sequence>
<dbReference type="Gene3D" id="3.80.10.10">
    <property type="entry name" value="Ribonuclease Inhibitor"/>
    <property type="match status" value="2"/>
</dbReference>
<gene>
    <name evidence="2" type="ORF">NYM_LOCUS7402</name>
</gene>
<dbReference type="InterPro" id="IPR032675">
    <property type="entry name" value="LRR_dom_sf"/>
</dbReference>